<sequence>MGERWLEEREQGAGHDSVKWTVWLVDAVVRHQKALPGYRLRFRPSGQLRSSRNLVKLPCGRCGHESALVGESERRFEGLFRASDQRERGNHASRFLTRQTICSAFYKSLHICLKATGWSLKAPQVLGFRHAHAIRGFAPSRAVPCRPDPGSNSVERRRSDRPSTGRCCWPA</sequence>
<name>A0A1Y6JLN6_PSEVI</name>
<feature type="compositionally biased region" description="Basic and acidic residues" evidence="1">
    <location>
        <begin position="154"/>
        <end position="163"/>
    </location>
</feature>
<dbReference type="EMBL" id="LT855380">
    <property type="protein sequence ID" value="SMS10877.1"/>
    <property type="molecule type" value="Genomic_DNA"/>
</dbReference>
<organism evidence="2 3">
    <name type="scientific">Pseudomonas viridiflava</name>
    <name type="common">Phytomonas viridiflava</name>
    <dbReference type="NCBI Taxonomy" id="33069"/>
    <lineage>
        <taxon>Bacteria</taxon>
        <taxon>Pseudomonadati</taxon>
        <taxon>Pseudomonadota</taxon>
        <taxon>Gammaproteobacteria</taxon>
        <taxon>Pseudomonadales</taxon>
        <taxon>Pseudomonadaceae</taxon>
        <taxon>Pseudomonas</taxon>
    </lineage>
</organism>
<dbReference type="Proteomes" id="UP000196842">
    <property type="component" value="Chromosome I"/>
</dbReference>
<evidence type="ECO:0000313" key="2">
    <source>
        <dbReference type="EMBL" id="SMS10877.1"/>
    </source>
</evidence>
<feature type="region of interest" description="Disordered" evidence="1">
    <location>
        <begin position="145"/>
        <end position="165"/>
    </location>
</feature>
<dbReference type="AlphaFoldDB" id="A0A1Y6JLN6"/>
<accession>A0A1Y6JLN6</accession>
<evidence type="ECO:0000256" key="1">
    <source>
        <dbReference type="SAM" id="MobiDB-lite"/>
    </source>
</evidence>
<gene>
    <name evidence="2" type="ORF">CFBP1590__3290</name>
</gene>
<proteinExistence type="predicted"/>
<reference evidence="2 3" key="1">
    <citation type="submission" date="2017-05" db="EMBL/GenBank/DDBJ databases">
        <authorList>
            <person name="Song R."/>
            <person name="Chenine A.L."/>
            <person name="Ruprecht R.M."/>
        </authorList>
    </citation>
    <scope>NUCLEOTIDE SEQUENCE [LARGE SCALE GENOMIC DNA]</scope>
    <source>
        <strain evidence="2 3">CFBP 1590</strain>
    </source>
</reference>
<dbReference type="KEGG" id="pvd:CFBP1590__3290"/>
<protein>
    <submittedName>
        <fullName evidence="2">Uncharacterized protein</fullName>
    </submittedName>
</protein>
<evidence type="ECO:0000313" key="3">
    <source>
        <dbReference type="Proteomes" id="UP000196842"/>
    </source>
</evidence>